<gene>
    <name evidence="1" type="ORF">METZ01_LOCUS366493</name>
</gene>
<organism evidence="1">
    <name type="scientific">marine metagenome</name>
    <dbReference type="NCBI Taxonomy" id="408172"/>
    <lineage>
        <taxon>unclassified sequences</taxon>
        <taxon>metagenomes</taxon>
        <taxon>ecological metagenomes</taxon>
    </lineage>
</organism>
<accession>A0A382SUQ1</accession>
<sequence length="32" mass="3926">MVAGNKRQKWNHWPTEKYKGKNCKYQQMEQDA</sequence>
<reference evidence="1" key="1">
    <citation type="submission" date="2018-05" db="EMBL/GenBank/DDBJ databases">
        <authorList>
            <person name="Lanie J.A."/>
            <person name="Ng W.-L."/>
            <person name="Kazmierczak K.M."/>
            <person name="Andrzejewski T.M."/>
            <person name="Davidsen T.M."/>
            <person name="Wayne K.J."/>
            <person name="Tettelin H."/>
            <person name="Glass J.I."/>
            <person name="Rusch D."/>
            <person name="Podicherti R."/>
            <person name="Tsui H.-C.T."/>
            <person name="Winkler M.E."/>
        </authorList>
    </citation>
    <scope>NUCLEOTIDE SEQUENCE</scope>
</reference>
<protein>
    <submittedName>
        <fullName evidence="1">Uncharacterized protein</fullName>
    </submittedName>
</protein>
<name>A0A382SUQ1_9ZZZZ</name>
<evidence type="ECO:0000313" key="1">
    <source>
        <dbReference type="EMBL" id="SVD13639.1"/>
    </source>
</evidence>
<dbReference type="EMBL" id="UINC01131745">
    <property type="protein sequence ID" value="SVD13639.1"/>
    <property type="molecule type" value="Genomic_DNA"/>
</dbReference>
<proteinExistence type="predicted"/>
<dbReference type="AlphaFoldDB" id="A0A382SUQ1"/>